<evidence type="ECO:0000256" key="2">
    <source>
        <dbReference type="PROSITE-ProRule" id="PRU01282"/>
    </source>
</evidence>
<dbReference type="OrthoDB" id="9794155at2"/>
<dbReference type="RefSeq" id="WP_107212511.1">
    <property type="nucleotide sequence ID" value="NZ_KZ686268.1"/>
</dbReference>
<reference evidence="3 4" key="1">
    <citation type="submission" date="2018-03" db="EMBL/GenBank/DDBJ databases">
        <authorList>
            <person name="Keele B.F."/>
        </authorList>
    </citation>
    <scope>NUCLEOTIDE SEQUENCE [LARGE SCALE GENOMIC DNA]</scope>
    <source>
        <strain evidence="3 4">YL28-9</strain>
    </source>
</reference>
<dbReference type="SUPFAM" id="SSF52833">
    <property type="entry name" value="Thioredoxin-like"/>
    <property type="match status" value="1"/>
</dbReference>
<dbReference type="InterPro" id="IPR006660">
    <property type="entry name" value="Arsenate_reductase-like"/>
</dbReference>
<dbReference type="InterPro" id="IPR036249">
    <property type="entry name" value="Thioredoxin-like_sf"/>
</dbReference>
<comment type="caution">
    <text evidence="3">The sequence shown here is derived from an EMBL/GenBank/DDBJ whole genome shotgun (WGS) entry which is preliminary data.</text>
</comment>
<proteinExistence type="inferred from homology"/>
<dbReference type="PANTHER" id="PTHR30041">
    <property type="entry name" value="ARSENATE REDUCTASE"/>
    <property type="match status" value="1"/>
</dbReference>
<accession>A0A2T3HQ71</accession>
<evidence type="ECO:0000313" key="4">
    <source>
        <dbReference type="Proteomes" id="UP000240912"/>
    </source>
</evidence>
<dbReference type="AlphaFoldDB" id="A0A2T3HQ71"/>
<dbReference type="Pfam" id="PF03960">
    <property type="entry name" value="ArsC"/>
    <property type="match status" value="1"/>
</dbReference>
<sequence>MLKVYGIPNCNTVKNALNWLKGRGIDFVFHDFKKSSVTPERLHEWFSEFGWEQVVNKKGLTWKKLTPEEQAAVHDESTAAAMLVRNTSAIKRPVIEQDGKPVLIGFQEAAYAEKLS</sequence>
<name>A0A2T3HQ71_9SPHI</name>
<keyword evidence="4" id="KW-1185">Reference proteome</keyword>
<dbReference type="InterPro" id="IPR006504">
    <property type="entry name" value="Tscrpt_reg_Spx/MgsR"/>
</dbReference>
<dbReference type="Gene3D" id="3.40.30.10">
    <property type="entry name" value="Glutaredoxin"/>
    <property type="match status" value="1"/>
</dbReference>
<dbReference type="PANTHER" id="PTHR30041:SF8">
    <property type="entry name" value="PROTEIN YFFB"/>
    <property type="match status" value="1"/>
</dbReference>
<dbReference type="NCBIfam" id="TIGR01617">
    <property type="entry name" value="arsC_related"/>
    <property type="match status" value="1"/>
</dbReference>
<comment type="similarity">
    <text evidence="1 2">Belongs to the ArsC family.</text>
</comment>
<dbReference type="Proteomes" id="UP000240912">
    <property type="component" value="Unassembled WGS sequence"/>
</dbReference>
<organism evidence="3 4">
    <name type="scientific">Pedobacter yulinensis</name>
    <dbReference type="NCBI Taxonomy" id="2126353"/>
    <lineage>
        <taxon>Bacteria</taxon>
        <taxon>Pseudomonadati</taxon>
        <taxon>Bacteroidota</taxon>
        <taxon>Sphingobacteriia</taxon>
        <taxon>Sphingobacteriales</taxon>
        <taxon>Sphingobacteriaceae</taxon>
        <taxon>Pedobacter</taxon>
    </lineage>
</organism>
<dbReference type="PROSITE" id="PS51353">
    <property type="entry name" value="ARSC"/>
    <property type="match status" value="1"/>
</dbReference>
<evidence type="ECO:0000256" key="1">
    <source>
        <dbReference type="ARBA" id="ARBA00007198"/>
    </source>
</evidence>
<gene>
    <name evidence="3" type="ORF">C7T94_00175</name>
</gene>
<protein>
    <submittedName>
        <fullName evidence="3">Arsenate reductase</fullName>
    </submittedName>
</protein>
<dbReference type="EMBL" id="PYLS01000001">
    <property type="protein sequence ID" value="PST84592.1"/>
    <property type="molecule type" value="Genomic_DNA"/>
</dbReference>
<evidence type="ECO:0000313" key="3">
    <source>
        <dbReference type="EMBL" id="PST84592.1"/>
    </source>
</evidence>